<sequence>MSLVKAKSKWVWTQEAQEIDPQRIAGRPITDVYPHYGVEAPAMLLERGYIVDASEYQGQTDLFDYV</sequence>
<evidence type="ECO:0000313" key="2">
    <source>
        <dbReference type="Proteomes" id="UP000678895"/>
    </source>
</evidence>
<comment type="caution">
    <text evidence="1">The sequence shown here is derived from an EMBL/GenBank/DDBJ whole genome shotgun (WGS) entry which is preliminary data.</text>
</comment>
<evidence type="ECO:0000313" key="1">
    <source>
        <dbReference type="EMBL" id="GIO42494.1"/>
    </source>
</evidence>
<dbReference type="Proteomes" id="UP000678895">
    <property type="component" value="Unassembled WGS sequence"/>
</dbReference>
<protein>
    <submittedName>
        <fullName evidence="1">Uncharacterized protein</fullName>
    </submittedName>
</protein>
<dbReference type="EMBL" id="BORS01000007">
    <property type="protein sequence ID" value="GIO42494.1"/>
    <property type="molecule type" value="Genomic_DNA"/>
</dbReference>
<keyword evidence="2" id="KW-1185">Reference proteome</keyword>
<dbReference type="RefSeq" id="WP_301627313.1">
    <property type="nucleotide sequence ID" value="NZ_BORS01000007.1"/>
</dbReference>
<accession>A0A919Y2E6</accession>
<proteinExistence type="predicted"/>
<organism evidence="1 2">
    <name type="scientific">Paenibacillus apis</name>
    <dbReference type="NCBI Taxonomy" id="1792174"/>
    <lineage>
        <taxon>Bacteria</taxon>
        <taxon>Bacillati</taxon>
        <taxon>Bacillota</taxon>
        <taxon>Bacilli</taxon>
        <taxon>Bacillales</taxon>
        <taxon>Paenibacillaceae</taxon>
        <taxon>Paenibacillus</taxon>
    </lineage>
</organism>
<dbReference type="AlphaFoldDB" id="A0A919Y2E6"/>
<name>A0A919Y2E6_9BACL</name>
<gene>
    <name evidence="1" type="ORF">J41TS4_22520</name>
</gene>
<reference evidence="1" key="1">
    <citation type="submission" date="2021-03" db="EMBL/GenBank/DDBJ databases">
        <title>Antimicrobial resistance genes in bacteria isolated from Japanese honey, and their potential for conferring macrolide and lincosamide resistance in the American foulbrood pathogen Paenibacillus larvae.</title>
        <authorList>
            <person name="Okamoto M."/>
            <person name="Kumagai M."/>
            <person name="Kanamori H."/>
            <person name="Takamatsu D."/>
        </authorList>
    </citation>
    <scope>NUCLEOTIDE SEQUENCE</scope>
    <source>
        <strain evidence="1">J41TS4</strain>
    </source>
</reference>